<reference evidence="3 4" key="1">
    <citation type="submission" date="2018-09" db="EMBL/GenBank/DDBJ databases">
        <title>Comparative genomics of Leucobacter spp.</title>
        <authorList>
            <person name="Reis A.C."/>
            <person name="Kolvenbach B.A."/>
            <person name="Corvini P.F.X."/>
            <person name="Nunes O.C."/>
        </authorList>
    </citation>
    <scope>NUCLEOTIDE SEQUENCE [LARGE SCALE GENOMIC DNA]</scope>
    <source>
        <strain evidence="3 4">TAN 31504</strain>
    </source>
</reference>
<evidence type="ECO:0000313" key="4">
    <source>
        <dbReference type="Proteomes" id="UP001645859"/>
    </source>
</evidence>
<accession>A0ABS1SKK9</accession>
<feature type="coiled-coil region" evidence="1">
    <location>
        <begin position="24"/>
        <end position="65"/>
    </location>
</feature>
<evidence type="ECO:0000259" key="2">
    <source>
        <dbReference type="Pfam" id="PF20537"/>
    </source>
</evidence>
<dbReference type="InterPro" id="IPR046640">
    <property type="entry name" value="DUF6752"/>
</dbReference>
<organism evidence="3 4">
    <name type="scientific">Leucobacter chromiireducens subsp. solipictus</name>
    <dbReference type="NCBI Taxonomy" id="398235"/>
    <lineage>
        <taxon>Bacteria</taxon>
        <taxon>Bacillati</taxon>
        <taxon>Actinomycetota</taxon>
        <taxon>Actinomycetes</taxon>
        <taxon>Micrococcales</taxon>
        <taxon>Microbacteriaceae</taxon>
        <taxon>Leucobacter</taxon>
    </lineage>
</organism>
<keyword evidence="4" id="KW-1185">Reference proteome</keyword>
<dbReference type="Proteomes" id="UP001645859">
    <property type="component" value="Unassembled WGS sequence"/>
</dbReference>
<evidence type="ECO:0000256" key="1">
    <source>
        <dbReference type="SAM" id="Coils"/>
    </source>
</evidence>
<dbReference type="RefSeq" id="WP_202345087.1">
    <property type="nucleotide sequence ID" value="NZ_BAAAPI010000003.1"/>
</dbReference>
<feature type="domain" description="DUF6752" evidence="2">
    <location>
        <begin position="35"/>
        <end position="68"/>
    </location>
</feature>
<name>A0ABS1SKK9_9MICO</name>
<evidence type="ECO:0000313" key="3">
    <source>
        <dbReference type="EMBL" id="MBL3679818.1"/>
    </source>
</evidence>
<comment type="caution">
    <text evidence="3">The sequence shown here is derived from an EMBL/GenBank/DDBJ whole genome shotgun (WGS) entry which is preliminary data.</text>
</comment>
<sequence>MTEHVSTPGRIAGALRRRLPGGRVRRLTAELQHERQRISQLEAELDELRRDNLRVAELLDLVEERLTP</sequence>
<keyword evidence="1" id="KW-0175">Coiled coil</keyword>
<protein>
    <recommendedName>
        <fullName evidence="2">DUF6752 domain-containing protein</fullName>
    </recommendedName>
</protein>
<proteinExistence type="predicted"/>
<gene>
    <name evidence="3" type="ORF">D3230_11055</name>
</gene>
<dbReference type="EMBL" id="QYAC01000005">
    <property type="protein sequence ID" value="MBL3679818.1"/>
    <property type="molecule type" value="Genomic_DNA"/>
</dbReference>
<dbReference type="Pfam" id="PF20537">
    <property type="entry name" value="DUF6752"/>
    <property type="match status" value="1"/>
</dbReference>